<dbReference type="STRING" id="573321.SAMN04488505_109143"/>
<keyword evidence="2" id="KW-1185">Reference proteome</keyword>
<dbReference type="Proteomes" id="UP000198984">
    <property type="component" value="Unassembled WGS sequence"/>
</dbReference>
<dbReference type="InterPro" id="IPR043519">
    <property type="entry name" value="NT_sf"/>
</dbReference>
<dbReference type="AlphaFoldDB" id="A0A1H8FBM5"/>
<dbReference type="Pfam" id="PF09970">
    <property type="entry name" value="DUF2204"/>
    <property type="match status" value="1"/>
</dbReference>
<reference evidence="1 2" key="1">
    <citation type="submission" date="2016-10" db="EMBL/GenBank/DDBJ databases">
        <authorList>
            <person name="de Groot N.N."/>
        </authorList>
    </citation>
    <scope>NUCLEOTIDE SEQUENCE [LARGE SCALE GENOMIC DNA]</scope>
    <source>
        <strain evidence="1 2">DSM 21039</strain>
    </source>
</reference>
<evidence type="ECO:0008006" key="3">
    <source>
        <dbReference type="Google" id="ProtNLM"/>
    </source>
</evidence>
<dbReference type="SUPFAM" id="SSF81301">
    <property type="entry name" value="Nucleotidyltransferase"/>
    <property type="match status" value="1"/>
</dbReference>
<evidence type="ECO:0000313" key="1">
    <source>
        <dbReference type="EMBL" id="SEN28448.1"/>
    </source>
</evidence>
<dbReference type="OrthoDB" id="9782533at2"/>
<accession>A0A1H8FBM5</accession>
<organism evidence="1 2">
    <name type="scientific">Chitinophaga rupis</name>
    <dbReference type="NCBI Taxonomy" id="573321"/>
    <lineage>
        <taxon>Bacteria</taxon>
        <taxon>Pseudomonadati</taxon>
        <taxon>Bacteroidota</taxon>
        <taxon>Chitinophagia</taxon>
        <taxon>Chitinophagales</taxon>
        <taxon>Chitinophagaceae</taxon>
        <taxon>Chitinophaga</taxon>
    </lineage>
</organism>
<evidence type="ECO:0000313" key="2">
    <source>
        <dbReference type="Proteomes" id="UP000198984"/>
    </source>
</evidence>
<name>A0A1H8FBM5_9BACT</name>
<sequence>MIPKEHQNNTSHVFYKEALLHLRESGVPFMLGGAFAMFHYTGIYRDTKDLDIFCAPPDYPAILKLFAAKEGYRTELTDVRWLAKVFKGEYFVDIIFASPANIFHMDDSWFERAPEAEFVGVKVKLLPPEELIYCKIYVQNRERFDGADINHIILKYGKELNWQHLLTRLDQHWHLLLSQLVNFQFVYPADHRDIVPKWLLDELIRRTQEQYELPAPVERVCRGPMIDQTQYQVDVKDWDYRSYTIKTV</sequence>
<dbReference type="EMBL" id="FOBB01000009">
    <property type="protein sequence ID" value="SEN28448.1"/>
    <property type="molecule type" value="Genomic_DNA"/>
</dbReference>
<dbReference type="InterPro" id="IPR018700">
    <property type="entry name" value="DUF2204"/>
</dbReference>
<dbReference type="Gene3D" id="3.30.460.40">
    <property type="match status" value="1"/>
</dbReference>
<protein>
    <recommendedName>
        <fullName evidence="3">Nucleotidyl transferase AbiEii toxin, Type IV TA system</fullName>
    </recommendedName>
</protein>
<proteinExistence type="predicted"/>
<gene>
    <name evidence="1" type="ORF">SAMN04488505_109143</name>
</gene>